<gene>
    <name evidence="4" type="ordered locus">P700755_002208</name>
</gene>
<dbReference type="RefSeq" id="WP_015024575.1">
    <property type="nucleotide sequence ID" value="NC_018721.1"/>
</dbReference>
<evidence type="ECO:0000313" key="5">
    <source>
        <dbReference type="Proteomes" id="UP000008514"/>
    </source>
</evidence>
<evidence type="ECO:0000256" key="2">
    <source>
        <dbReference type="SAM" id="SignalP"/>
    </source>
</evidence>
<protein>
    <submittedName>
        <fullName evidence="4">Cell surface protein with Por secretion system C-terminal sorting domain</fullName>
    </submittedName>
</protein>
<dbReference type="NCBIfam" id="TIGR04183">
    <property type="entry name" value="Por_Secre_tail"/>
    <property type="match status" value="1"/>
</dbReference>
<reference evidence="4" key="2">
    <citation type="submission" date="2012-09" db="EMBL/GenBank/DDBJ databases">
        <title>The complete sequence of Psychroflexus torquis an extreme psychrophile from sea-ice that is stimulated by light.</title>
        <authorList>
            <person name="Feng S."/>
            <person name="Powell S.M."/>
            <person name="Bowman J.P."/>
        </authorList>
    </citation>
    <scope>NUCLEOTIDE SEQUENCE [LARGE SCALE GENOMIC DNA]</scope>
    <source>
        <strain evidence="4">ATCC 700755</strain>
    </source>
</reference>
<dbReference type="KEGG" id="ptq:P700755_002208"/>
<dbReference type="InterPro" id="IPR032675">
    <property type="entry name" value="LRR_dom_sf"/>
</dbReference>
<dbReference type="STRING" id="313595.P700755_002208"/>
<dbReference type="Pfam" id="PF18962">
    <property type="entry name" value="Por_Secre_tail"/>
    <property type="match status" value="1"/>
</dbReference>
<sequence length="312" mass="35093">MKQLSTLIILFFLSTHLSLAQVTSVPDENFEQALIDLGIDTDGVINGQVLTADIENIIELDISFREIDDISGIEDFTALEILDASDNQLVPTYDNPNAFNDIFVNNTNLKEIYINNVSGVDVVFIYFVNIDLTLFPNLEIAEFRTVDALEIIKLDSDQTDYANLILDIRHEGYPRPGADKSASNIVVPTDVCVKVLNVDDAINNNPPYDTWNIITDNRSYNFSSTCNLNIDDFESLNSISVYPNPVSNTLNFNNPNQIELDQALVYTMEGRLVKSFNDVKENIDLEDLVSGVYFVTIKNKQQEALTFKVIKQ</sequence>
<keyword evidence="5" id="KW-1185">Reference proteome</keyword>
<dbReference type="eggNOG" id="COG4886">
    <property type="taxonomic scope" value="Bacteria"/>
</dbReference>
<keyword evidence="1 2" id="KW-0732">Signal</keyword>
<feature type="domain" description="Secretion system C-terminal sorting" evidence="3">
    <location>
        <begin position="241"/>
        <end position="305"/>
    </location>
</feature>
<feature type="chain" id="PRO_5003879030" evidence="2">
    <location>
        <begin position="21"/>
        <end position="312"/>
    </location>
</feature>
<dbReference type="Proteomes" id="UP000008514">
    <property type="component" value="Chromosome"/>
</dbReference>
<dbReference type="InterPro" id="IPR026444">
    <property type="entry name" value="Secre_tail"/>
</dbReference>
<accession>K4IGV7</accession>
<dbReference type="EMBL" id="CP003879">
    <property type="protein sequence ID" value="AFU68998.1"/>
    <property type="molecule type" value="Genomic_DNA"/>
</dbReference>
<dbReference type="OrthoDB" id="3179827at2"/>
<dbReference type="Gene3D" id="3.80.10.10">
    <property type="entry name" value="Ribonuclease Inhibitor"/>
    <property type="match status" value="1"/>
</dbReference>
<name>K4IGV7_PSYTT</name>
<dbReference type="SUPFAM" id="SSF52058">
    <property type="entry name" value="L domain-like"/>
    <property type="match status" value="1"/>
</dbReference>
<proteinExistence type="predicted"/>
<evidence type="ECO:0000259" key="3">
    <source>
        <dbReference type="Pfam" id="PF18962"/>
    </source>
</evidence>
<organism evidence="4 5">
    <name type="scientific">Psychroflexus torquis (strain ATCC 700755 / CIP 106069 / ACAM 623)</name>
    <dbReference type="NCBI Taxonomy" id="313595"/>
    <lineage>
        <taxon>Bacteria</taxon>
        <taxon>Pseudomonadati</taxon>
        <taxon>Bacteroidota</taxon>
        <taxon>Flavobacteriia</taxon>
        <taxon>Flavobacteriales</taxon>
        <taxon>Flavobacteriaceae</taxon>
        <taxon>Psychroflexus</taxon>
    </lineage>
</organism>
<feature type="signal peptide" evidence="2">
    <location>
        <begin position="1"/>
        <end position="20"/>
    </location>
</feature>
<evidence type="ECO:0000256" key="1">
    <source>
        <dbReference type="ARBA" id="ARBA00022729"/>
    </source>
</evidence>
<evidence type="ECO:0000313" key="4">
    <source>
        <dbReference type="EMBL" id="AFU68998.1"/>
    </source>
</evidence>
<dbReference type="AlphaFoldDB" id="K4IGV7"/>
<dbReference type="HOGENOM" id="CLU_891013_0_0_10"/>
<reference evidence="4" key="1">
    <citation type="submission" date="2006-03" db="EMBL/GenBank/DDBJ databases">
        <authorList>
            <person name="Bowman J."/>
            <person name="Ferriera S."/>
            <person name="Johnson J."/>
            <person name="Kravitz S."/>
            <person name="Halpern A."/>
            <person name="Remington K."/>
            <person name="Beeson K."/>
            <person name="Tran B."/>
            <person name="Rogers Y.-H."/>
            <person name="Friedman R."/>
            <person name="Venter J.C."/>
        </authorList>
    </citation>
    <scope>NUCLEOTIDE SEQUENCE [LARGE SCALE GENOMIC DNA]</scope>
    <source>
        <strain evidence="4">ATCC 700755</strain>
    </source>
</reference>